<reference evidence="5" key="1">
    <citation type="journal article" date="2019" name="Int. J. Syst. Evol. Microbiol.">
        <title>The Global Catalogue of Microorganisms (GCM) 10K type strain sequencing project: providing services to taxonomists for standard genome sequencing and annotation.</title>
        <authorList>
            <consortium name="The Broad Institute Genomics Platform"/>
            <consortium name="The Broad Institute Genome Sequencing Center for Infectious Disease"/>
            <person name="Wu L."/>
            <person name="Ma J."/>
        </authorList>
    </citation>
    <scope>NUCLEOTIDE SEQUENCE [LARGE SCALE GENOMIC DNA]</scope>
    <source>
        <strain evidence="5">JCM 10671</strain>
    </source>
</reference>
<dbReference type="SUPFAM" id="SSF52540">
    <property type="entry name" value="P-loop containing nucleoside triphosphate hydrolases"/>
    <property type="match status" value="1"/>
</dbReference>
<comment type="caution">
    <text evidence="4">The sequence shown here is derived from an EMBL/GenBank/DDBJ whole genome shotgun (WGS) entry which is preliminary data.</text>
</comment>
<evidence type="ECO:0000256" key="1">
    <source>
        <dbReference type="ARBA" id="ARBA00022741"/>
    </source>
</evidence>
<dbReference type="InterPro" id="IPR016032">
    <property type="entry name" value="Sig_transdc_resp-reg_C-effctor"/>
</dbReference>
<evidence type="ECO:0000313" key="5">
    <source>
        <dbReference type="Proteomes" id="UP001500957"/>
    </source>
</evidence>
<organism evidence="4 5">
    <name type="scientific">Sporichthya brevicatena</name>
    <dbReference type="NCBI Taxonomy" id="171442"/>
    <lineage>
        <taxon>Bacteria</taxon>
        <taxon>Bacillati</taxon>
        <taxon>Actinomycetota</taxon>
        <taxon>Actinomycetes</taxon>
        <taxon>Sporichthyales</taxon>
        <taxon>Sporichthyaceae</taxon>
        <taxon>Sporichthya</taxon>
    </lineage>
</organism>
<keyword evidence="2" id="KW-0067">ATP-binding</keyword>
<dbReference type="InterPro" id="IPR000792">
    <property type="entry name" value="Tscrpt_reg_LuxR_C"/>
</dbReference>
<dbReference type="SUPFAM" id="SSF46894">
    <property type="entry name" value="C-terminal effector domain of the bipartite response regulators"/>
    <property type="match status" value="1"/>
</dbReference>
<name>A0ABP3S2T4_9ACTN</name>
<dbReference type="CDD" id="cd06170">
    <property type="entry name" value="LuxR_C_like"/>
    <property type="match status" value="1"/>
</dbReference>
<dbReference type="EMBL" id="BAAAHE010000023">
    <property type="protein sequence ID" value="GAA0624180.1"/>
    <property type="molecule type" value="Genomic_DNA"/>
</dbReference>
<keyword evidence="5" id="KW-1185">Reference proteome</keyword>
<feature type="domain" description="HTH luxR-type" evidence="3">
    <location>
        <begin position="844"/>
        <end position="909"/>
    </location>
</feature>
<protein>
    <submittedName>
        <fullName evidence="4">LuxR family transcriptional regulator</fullName>
    </submittedName>
</protein>
<dbReference type="InterPro" id="IPR041664">
    <property type="entry name" value="AAA_16"/>
</dbReference>
<keyword evidence="1" id="KW-0547">Nucleotide-binding</keyword>
<dbReference type="PROSITE" id="PS00622">
    <property type="entry name" value="HTH_LUXR_1"/>
    <property type="match status" value="1"/>
</dbReference>
<dbReference type="Pfam" id="PF00196">
    <property type="entry name" value="GerE"/>
    <property type="match status" value="1"/>
</dbReference>
<dbReference type="Gene3D" id="1.10.10.10">
    <property type="entry name" value="Winged helix-like DNA-binding domain superfamily/Winged helix DNA-binding domain"/>
    <property type="match status" value="1"/>
</dbReference>
<dbReference type="InterPro" id="IPR027417">
    <property type="entry name" value="P-loop_NTPase"/>
</dbReference>
<dbReference type="Proteomes" id="UP001500957">
    <property type="component" value="Unassembled WGS sequence"/>
</dbReference>
<evidence type="ECO:0000259" key="3">
    <source>
        <dbReference type="PROSITE" id="PS50043"/>
    </source>
</evidence>
<dbReference type="Pfam" id="PF13191">
    <property type="entry name" value="AAA_16"/>
    <property type="match status" value="1"/>
</dbReference>
<gene>
    <name evidence="4" type="ORF">GCM10009547_29150</name>
</gene>
<evidence type="ECO:0000256" key="2">
    <source>
        <dbReference type="ARBA" id="ARBA00022840"/>
    </source>
</evidence>
<dbReference type="PANTHER" id="PTHR16305:SF35">
    <property type="entry name" value="TRANSCRIPTIONAL ACTIVATOR DOMAIN"/>
    <property type="match status" value="1"/>
</dbReference>
<accession>A0ABP3S2T4</accession>
<dbReference type="PRINTS" id="PR00038">
    <property type="entry name" value="HTHLUXR"/>
</dbReference>
<dbReference type="PROSITE" id="PS50043">
    <property type="entry name" value="HTH_LUXR_2"/>
    <property type="match status" value="1"/>
</dbReference>
<proteinExistence type="predicted"/>
<dbReference type="PANTHER" id="PTHR16305">
    <property type="entry name" value="TESTICULAR SOLUBLE ADENYLYL CYCLASE"/>
    <property type="match status" value="1"/>
</dbReference>
<sequence>MRGSPLIGREGELAVLSALVDGAAERGGALVLRGPAGIGKSVLLHAGMERARGRAMLVLSTTGTQMEARLPFAGLHQLLRPVLGQAERLPTPQRSALLAAFGMTDSAAPDMFLVALATLELLSDAASDVPVLAMVEDAHWLDRPSAEALAFVARRLQFDPIVLLLALRDGAPSALDEAGLPELAVPSLPPAAAATLLDAHAPDLADPVRARILDEAEGNPLALVELPAAIAADHGDPGVPLPARLPLTARLESAFAARQADLPAATRRILLVGAANDGGAVSDVLRGASIADGTERTLADFAPAVAAGLVDVRSMRLQCRHPLVRSAIYAAASDSERQEAHRALAEVFVDQPDRRVWHLAAATTGPDEFIARELEFAADRACRRGGALAAVTALERAAQLSPDQTRRGSRLLQASEIAFELGRRDTVRRLLAEAEGLPLDAAQRTQAAWLREIFDDGLQGSASGIHLLVDDAARVADSDPGLALKLLTGAGLRCWWADLGPDVRLRVVAAAQRVPVDPDDPRLVSVLAWADPDGQGSLVHNALQRVARGGTYDPSSARLYGLAAMAIGAHDTAGPLLSTAVDGLRSEGRIGLLAHSLIARAKSNLHRGDLRSALADVSEGSRLANETSQQFWATGSLGAVSMVAGLRGDESRAAALAGEAEATALPSRASAVLSDVQLARGVTALACGRPEEAFGELRRMFDPRDPAHHYMKTRWAIGDLAEAARHSGQIDEVRPLFEALDQTDSPSPRSRLAILHARPLLADDHAAETAFKAALAADLRPWPLTRGRIHLAYGEWLRRQRRSSDARGPLRVARDTFDALGAVAWSERTRAELRAAGERSNVRTPEARDHLTPQELQIAEMAAEGLSNREIGQRLYLSHRTVGSHLYRIFPKLGVSSRHELRTALETGSVDPQSRD</sequence>
<dbReference type="RefSeq" id="WP_344605964.1">
    <property type="nucleotide sequence ID" value="NZ_BAAAHE010000023.1"/>
</dbReference>
<dbReference type="InterPro" id="IPR036388">
    <property type="entry name" value="WH-like_DNA-bd_sf"/>
</dbReference>
<evidence type="ECO:0000313" key="4">
    <source>
        <dbReference type="EMBL" id="GAA0624180.1"/>
    </source>
</evidence>
<dbReference type="SMART" id="SM00421">
    <property type="entry name" value="HTH_LUXR"/>
    <property type="match status" value="1"/>
</dbReference>